<feature type="compositionally biased region" description="Low complexity" evidence="1">
    <location>
        <begin position="143"/>
        <end position="158"/>
    </location>
</feature>
<feature type="signal peptide" evidence="2">
    <location>
        <begin position="1"/>
        <end position="27"/>
    </location>
</feature>
<comment type="caution">
    <text evidence="3">The sequence shown here is derived from an EMBL/GenBank/DDBJ whole genome shotgun (WGS) entry which is preliminary data.</text>
</comment>
<proteinExistence type="predicted"/>
<keyword evidence="4" id="KW-1185">Reference proteome</keyword>
<feature type="region of interest" description="Disordered" evidence="1">
    <location>
        <begin position="30"/>
        <end position="158"/>
    </location>
</feature>
<evidence type="ECO:0000256" key="2">
    <source>
        <dbReference type="SAM" id="SignalP"/>
    </source>
</evidence>
<feature type="compositionally biased region" description="Basic and acidic residues" evidence="1">
    <location>
        <begin position="92"/>
        <end position="109"/>
    </location>
</feature>
<reference evidence="3 4" key="1">
    <citation type="submission" date="2015-12" db="EMBL/GenBank/DDBJ databases">
        <title>The genome of Folsomia candida.</title>
        <authorList>
            <person name="Faddeeva A."/>
            <person name="Derks M.F."/>
            <person name="Anvar Y."/>
            <person name="Smit S."/>
            <person name="Van Straalen N."/>
            <person name="Roelofs D."/>
        </authorList>
    </citation>
    <scope>NUCLEOTIDE SEQUENCE [LARGE SCALE GENOMIC DNA]</scope>
    <source>
        <strain evidence="3 4">VU population</strain>
        <tissue evidence="3">Whole body</tissue>
    </source>
</reference>
<evidence type="ECO:0000256" key="1">
    <source>
        <dbReference type="SAM" id="MobiDB-lite"/>
    </source>
</evidence>
<feature type="chain" id="PRO_5012511118" evidence="2">
    <location>
        <begin position="28"/>
        <end position="183"/>
    </location>
</feature>
<accession>A0A226F7W5</accession>
<feature type="compositionally biased region" description="Polar residues" evidence="1">
    <location>
        <begin position="75"/>
        <end position="86"/>
    </location>
</feature>
<dbReference type="AlphaFoldDB" id="A0A226F7W5"/>
<dbReference type="Proteomes" id="UP000198287">
    <property type="component" value="Unassembled WGS sequence"/>
</dbReference>
<evidence type="ECO:0000313" key="3">
    <source>
        <dbReference type="EMBL" id="OXA64956.1"/>
    </source>
</evidence>
<evidence type="ECO:0000313" key="4">
    <source>
        <dbReference type="Proteomes" id="UP000198287"/>
    </source>
</evidence>
<sequence length="183" mass="18555">MDPKRGSISILANCLIVLVVFVALAQSAPNNSTAPTVEKSTSKSPSLAPTVTNATTSGNKTSNASDEDCEAEPEPTSTEGLKNTTKLPGGERQGKVLTPDDKDKYKHENGSAIPEPVIAATKANATTASQPGGDAAKLQGNNSTTTTTAAPSASGATTFASSPSLWTNVIFATLLSSFASSAL</sequence>
<dbReference type="EMBL" id="LNIX01000001">
    <property type="protein sequence ID" value="OXA64956.1"/>
    <property type="molecule type" value="Genomic_DNA"/>
</dbReference>
<name>A0A226F7W5_FOLCA</name>
<keyword evidence="2" id="KW-0732">Signal</keyword>
<feature type="compositionally biased region" description="Polar residues" evidence="1">
    <location>
        <begin position="30"/>
        <end position="64"/>
    </location>
</feature>
<gene>
    <name evidence="3" type="ORF">Fcan01_02630</name>
</gene>
<organism evidence="3 4">
    <name type="scientific">Folsomia candida</name>
    <name type="common">Springtail</name>
    <dbReference type="NCBI Taxonomy" id="158441"/>
    <lineage>
        <taxon>Eukaryota</taxon>
        <taxon>Metazoa</taxon>
        <taxon>Ecdysozoa</taxon>
        <taxon>Arthropoda</taxon>
        <taxon>Hexapoda</taxon>
        <taxon>Collembola</taxon>
        <taxon>Entomobryomorpha</taxon>
        <taxon>Isotomoidea</taxon>
        <taxon>Isotomidae</taxon>
        <taxon>Proisotominae</taxon>
        <taxon>Folsomia</taxon>
    </lineage>
</organism>
<protein>
    <submittedName>
        <fullName evidence="3">Uncharacterized protein</fullName>
    </submittedName>
</protein>